<comment type="caution">
    <text evidence="1">The sequence shown here is derived from an EMBL/GenBank/DDBJ whole genome shotgun (WGS) entry which is preliminary data.</text>
</comment>
<reference evidence="1" key="1">
    <citation type="submission" date="2023-10" db="EMBL/GenBank/DDBJ databases">
        <title>Genome assembly of Pristionchus species.</title>
        <authorList>
            <person name="Yoshida K."/>
            <person name="Sommer R.J."/>
        </authorList>
    </citation>
    <scope>NUCLEOTIDE SEQUENCE</scope>
    <source>
        <strain evidence="1">RS0144</strain>
    </source>
</reference>
<dbReference type="AlphaFoldDB" id="A0AAV5TSP2"/>
<protein>
    <submittedName>
        <fullName evidence="1">Uncharacterized protein</fullName>
    </submittedName>
</protein>
<organism evidence="1 2">
    <name type="scientific">Pristionchus entomophagus</name>
    <dbReference type="NCBI Taxonomy" id="358040"/>
    <lineage>
        <taxon>Eukaryota</taxon>
        <taxon>Metazoa</taxon>
        <taxon>Ecdysozoa</taxon>
        <taxon>Nematoda</taxon>
        <taxon>Chromadorea</taxon>
        <taxon>Rhabditida</taxon>
        <taxon>Rhabditina</taxon>
        <taxon>Diplogasteromorpha</taxon>
        <taxon>Diplogasteroidea</taxon>
        <taxon>Neodiplogasteridae</taxon>
        <taxon>Pristionchus</taxon>
    </lineage>
</organism>
<keyword evidence="2" id="KW-1185">Reference proteome</keyword>
<sequence length="88" mass="10421">LIENITYPDYLDVFNLLETKLPLLKKKVWYETSPVENAPRMDECSKLTRLISKCIVKRIPNCAQRAPHITRHYLSIKDSTREQEPFEM</sequence>
<dbReference type="EMBL" id="BTSX01000004">
    <property type="protein sequence ID" value="GMS97469.1"/>
    <property type="molecule type" value="Genomic_DNA"/>
</dbReference>
<feature type="non-terminal residue" evidence="1">
    <location>
        <position position="1"/>
    </location>
</feature>
<proteinExistence type="predicted"/>
<gene>
    <name evidence="1" type="ORF">PENTCL1PPCAC_19644</name>
</gene>
<evidence type="ECO:0000313" key="1">
    <source>
        <dbReference type="EMBL" id="GMS97469.1"/>
    </source>
</evidence>
<accession>A0AAV5TSP2</accession>
<dbReference type="Proteomes" id="UP001432027">
    <property type="component" value="Unassembled WGS sequence"/>
</dbReference>
<evidence type="ECO:0000313" key="2">
    <source>
        <dbReference type="Proteomes" id="UP001432027"/>
    </source>
</evidence>
<name>A0AAV5TSP2_9BILA</name>